<proteinExistence type="predicted"/>
<accession>A0A410W7M6</accession>
<dbReference type="RefSeq" id="WP_229718347.1">
    <property type="nucleotide sequence ID" value="NZ_BMCX01000001.1"/>
</dbReference>
<dbReference type="KEGG" id="cpeg:CPELA_03385"/>
<evidence type="ECO:0000313" key="2">
    <source>
        <dbReference type="Proteomes" id="UP000288929"/>
    </source>
</evidence>
<dbReference type="PANTHER" id="PTHR34821:SF2">
    <property type="entry name" value="INNER MEMBRANE PROTEIN YDCZ"/>
    <property type="match status" value="1"/>
</dbReference>
<dbReference type="Proteomes" id="UP000288929">
    <property type="component" value="Chromosome"/>
</dbReference>
<dbReference type="Pfam" id="PF04657">
    <property type="entry name" value="DMT_YdcZ"/>
    <property type="match status" value="2"/>
</dbReference>
<dbReference type="GO" id="GO:0005886">
    <property type="term" value="C:plasma membrane"/>
    <property type="evidence" value="ECO:0007669"/>
    <property type="project" value="TreeGrafter"/>
</dbReference>
<reference evidence="1 2" key="1">
    <citation type="submission" date="2019-01" db="EMBL/GenBank/DDBJ databases">
        <authorList>
            <person name="Ruckert C."/>
            <person name="Busche T."/>
            <person name="Kalinowski J."/>
        </authorList>
    </citation>
    <scope>NUCLEOTIDE SEQUENCE [LARGE SCALE GENOMIC DNA]</scope>
    <source>
        <strain evidence="1 2">136/3</strain>
    </source>
</reference>
<gene>
    <name evidence="1" type="ORF">CPELA_03385</name>
</gene>
<dbReference type="EMBL" id="CP035299">
    <property type="protein sequence ID" value="QAU51956.1"/>
    <property type="molecule type" value="Genomic_DNA"/>
</dbReference>
<organism evidence="1 2">
    <name type="scientific">Corynebacterium pelargi</name>
    <dbReference type="NCBI Taxonomy" id="1471400"/>
    <lineage>
        <taxon>Bacteria</taxon>
        <taxon>Bacillati</taxon>
        <taxon>Actinomycetota</taxon>
        <taxon>Actinomycetes</taxon>
        <taxon>Mycobacteriales</taxon>
        <taxon>Corynebacteriaceae</taxon>
        <taxon>Corynebacterium</taxon>
    </lineage>
</organism>
<name>A0A410W7M6_9CORY</name>
<sequence length="305" mass="31685">MLLLICAVLVGAVVPIQTGINTRLRQSVGSPIITATYSFIIAVASVALLMAIARNNLLGRLDSLIGQPWWLWLGGFMGVAFIVGNIVIFPRIGAVQTVILPILGQTFMGLFVDAFGLFHYPSIPMTPARLGGAAIVLLGVACVLELPRRGAGGRTEGAHTWAWRCFAVAIGMGSATQTAVNGQLGRVLDSPILAGEISLVVGLVLLLALSAAVIWRGNAKVRPASGPWWMWLGGVLGAAFVIGGATLAPIIGTGTMVIASISGAMITGQVLELRGAFGAPRTKISAIRIIGLVLIFGGVSLVRFS</sequence>
<dbReference type="AlphaFoldDB" id="A0A410W7M6"/>
<protein>
    <submittedName>
        <fullName evidence="1">Uncharacterized protein</fullName>
    </submittedName>
</protein>
<keyword evidence="2" id="KW-1185">Reference proteome</keyword>
<evidence type="ECO:0000313" key="1">
    <source>
        <dbReference type="EMBL" id="QAU51956.1"/>
    </source>
</evidence>
<dbReference type="InterPro" id="IPR006750">
    <property type="entry name" value="YdcZ"/>
</dbReference>
<dbReference type="PANTHER" id="PTHR34821">
    <property type="entry name" value="INNER MEMBRANE PROTEIN YDCZ"/>
    <property type="match status" value="1"/>
</dbReference>